<evidence type="ECO:0000256" key="1">
    <source>
        <dbReference type="SAM" id="MobiDB-lite"/>
    </source>
</evidence>
<proteinExistence type="predicted"/>
<dbReference type="FunFam" id="3.40.50.300:FF:000978">
    <property type="entry name" value="YLP motif-containing protein 1 isoform X3"/>
    <property type="match status" value="1"/>
</dbReference>
<dbReference type="PANTHER" id="PTHR13413">
    <property type="entry name" value="YLP MOTIF CONTAINING PROTEIN NUCLEAR PROTEIN ZAP"/>
    <property type="match status" value="1"/>
</dbReference>
<dbReference type="Gene3D" id="3.40.50.300">
    <property type="entry name" value="P-loop containing nucleotide triphosphate hydrolases"/>
    <property type="match status" value="1"/>
</dbReference>
<organism evidence="2 3">
    <name type="scientific">Paspalum notatum var. saurae</name>
    <dbReference type="NCBI Taxonomy" id="547442"/>
    <lineage>
        <taxon>Eukaryota</taxon>
        <taxon>Viridiplantae</taxon>
        <taxon>Streptophyta</taxon>
        <taxon>Embryophyta</taxon>
        <taxon>Tracheophyta</taxon>
        <taxon>Spermatophyta</taxon>
        <taxon>Magnoliopsida</taxon>
        <taxon>Liliopsida</taxon>
        <taxon>Poales</taxon>
        <taxon>Poaceae</taxon>
        <taxon>PACMAD clade</taxon>
        <taxon>Panicoideae</taxon>
        <taxon>Andropogonodae</taxon>
        <taxon>Paspaleae</taxon>
        <taxon>Paspalinae</taxon>
        <taxon>Paspalum</taxon>
    </lineage>
</organism>
<feature type="compositionally biased region" description="Pro residues" evidence="1">
    <location>
        <begin position="275"/>
        <end position="285"/>
    </location>
</feature>
<dbReference type="InterPro" id="IPR026314">
    <property type="entry name" value="YLP_motif_con_p1"/>
</dbReference>
<gene>
    <name evidence="2" type="ORF">U9M48_025229</name>
</gene>
<feature type="region of interest" description="Disordered" evidence="1">
    <location>
        <begin position="269"/>
        <end position="342"/>
    </location>
</feature>
<dbReference type="SUPFAM" id="SSF52540">
    <property type="entry name" value="P-loop containing nucleoside triphosphate hydrolases"/>
    <property type="match status" value="1"/>
</dbReference>
<sequence length="802" mass="88838">MADFEITKIIMACIQLTRYNTMFLQSLLEPSRNLGFVPYFGQNPDPGASELIRPAPLRMDHPWRFPAGATVDLCPVCSAPHFPFCPPPPPLPPHPFPYDLHPPPPPPPPPPHPFPYDFHPPPPPPPMWGHPAPGPHDLHPYELPGREGPYKRMRVGEAPPFDPYDLAPPPPGRAPVEGDRLLGLVRDHGRNPLPGSPWRGELYPSDAGFGYGGRGPSPHGQGGEFANFDRTGRLPPPVPMQDRHDGFGQGFVPGEGPHGKYFDSVDHHYHQFHPEPLPGAPPHPQLPRYAETANPYGSHAWHLETRAVPPPPPPPPEPPFPSNHNYHAAPPRPTANSSLFPVLSDSPTTAVIPSTVHTLPQAPPMPNANHYDDEGSGFTYRPQSEQQLIDGRPTSAHNSMESSKVTIINACDLFKQPLRDSRPDHIVVILRGLPGSGKSYLAKALRDLEVENGANAPRIHSMDDYFMIEVEKKVEDSEGSKSSSASKGRRQLTKKVIEYCYEPEMEETYRSSMLKAFSKTLDEGNFTFVIVDDRNLRVADFAQFWATAKKSGYEVYLMEAPYKYPTGCAARNVHGFTLDEIKRMAEDWEEAPPLYLRLDIHSLFHDDNLSGRSIQEVDMDTEDVDDANDTTSTAVEKGVHQLPHTESCEGFSKAGEKWDSEVEDDLGGLKELGQSKWSKDFEDDAENSGNAEANTHAFSGLAQTCSTRRKRVSWGDRLEKGGFSIAATKRKLSSSLVIGPGSGYNLVSNPLAEDNSTGTKGNTDNETKKRFCEQLRDEGESFRAVLDKRKQRIGVFDNGDDE</sequence>
<feature type="region of interest" description="Disordered" evidence="1">
    <location>
        <begin position="749"/>
        <end position="768"/>
    </location>
</feature>
<name>A0AAQ3WY37_PASNO</name>
<reference evidence="2 3" key="1">
    <citation type="submission" date="2024-02" db="EMBL/GenBank/DDBJ databases">
        <title>High-quality chromosome-scale genome assembly of Pensacola bahiagrass (Paspalum notatum Flugge var. saurae).</title>
        <authorList>
            <person name="Vega J.M."/>
            <person name="Podio M."/>
            <person name="Orjuela J."/>
            <person name="Siena L.A."/>
            <person name="Pessino S.C."/>
            <person name="Combes M.C."/>
            <person name="Mariac C."/>
            <person name="Albertini E."/>
            <person name="Pupilli F."/>
            <person name="Ortiz J.P.A."/>
            <person name="Leblanc O."/>
        </authorList>
    </citation>
    <scope>NUCLEOTIDE SEQUENCE [LARGE SCALE GENOMIC DNA]</scope>
    <source>
        <strain evidence="2">R1</strain>
        <tissue evidence="2">Leaf</tissue>
    </source>
</reference>
<dbReference type="InterPro" id="IPR027417">
    <property type="entry name" value="P-loop_NTPase"/>
</dbReference>
<protein>
    <recommendedName>
        <fullName evidence="4">YLP motif-containing protein 1</fullName>
    </recommendedName>
</protein>
<dbReference type="GO" id="GO:0005634">
    <property type="term" value="C:nucleus"/>
    <property type="evidence" value="ECO:0007669"/>
    <property type="project" value="InterPro"/>
</dbReference>
<dbReference type="Proteomes" id="UP001341281">
    <property type="component" value="Chromosome 05"/>
</dbReference>
<dbReference type="PANTHER" id="PTHR13413:SF0">
    <property type="entry name" value="YLP MOTIF-CONTAINING PROTEIN 1"/>
    <property type="match status" value="1"/>
</dbReference>
<dbReference type="GO" id="GO:0032204">
    <property type="term" value="P:regulation of telomere maintenance"/>
    <property type="evidence" value="ECO:0007669"/>
    <property type="project" value="TreeGrafter"/>
</dbReference>
<evidence type="ECO:0008006" key="4">
    <source>
        <dbReference type="Google" id="ProtNLM"/>
    </source>
</evidence>
<feature type="region of interest" description="Disordered" evidence="1">
    <location>
        <begin position="356"/>
        <end position="380"/>
    </location>
</feature>
<feature type="compositionally biased region" description="Pro residues" evidence="1">
    <location>
        <begin position="308"/>
        <end position="321"/>
    </location>
</feature>
<dbReference type="EMBL" id="CP144749">
    <property type="protein sequence ID" value="WVZ77351.1"/>
    <property type="molecule type" value="Genomic_DNA"/>
</dbReference>
<accession>A0AAQ3WY37</accession>
<dbReference type="AlphaFoldDB" id="A0AAQ3WY37"/>
<evidence type="ECO:0000313" key="3">
    <source>
        <dbReference type="Proteomes" id="UP001341281"/>
    </source>
</evidence>
<evidence type="ECO:0000313" key="2">
    <source>
        <dbReference type="EMBL" id="WVZ77351.1"/>
    </source>
</evidence>
<keyword evidence="3" id="KW-1185">Reference proteome</keyword>